<comment type="subcellular location">
    <subcellularLocation>
        <location evidence="1 9">Cell outer membrane</location>
        <topology evidence="1 9">Multi-pass membrane protein</topology>
    </subcellularLocation>
</comment>
<dbReference type="Pfam" id="PF07715">
    <property type="entry name" value="Plug"/>
    <property type="match status" value="1"/>
</dbReference>
<dbReference type="Proteomes" id="UP000294702">
    <property type="component" value="Unassembled WGS sequence"/>
</dbReference>
<evidence type="ECO:0000256" key="6">
    <source>
        <dbReference type="ARBA" id="ARBA00023077"/>
    </source>
</evidence>
<dbReference type="RefSeq" id="WP_132691327.1">
    <property type="nucleotide sequence ID" value="NZ_SMFT01000004.1"/>
</dbReference>
<evidence type="ECO:0000256" key="8">
    <source>
        <dbReference type="ARBA" id="ARBA00023237"/>
    </source>
</evidence>
<keyword evidence="5 12" id="KW-0732">Signal</keyword>
<dbReference type="InterPro" id="IPR010949">
    <property type="entry name" value="TonB_Hb/transfer/lactofer_rcpt"/>
</dbReference>
<evidence type="ECO:0000256" key="3">
    <source>
        <dbReference type="ARBA" id="ARBA00022452"/>
    </source>
</evidence>
<keyword evidence="4 9" id="KW-0812">Transmembrane</keyword>
<dbReference type="PROSITE" id="PS52016">
    <property type="entry name" value="TONB_DEPENDENT_REC_3"/>
    <property type="match status" value="1"/>
</dbReference>
<dbReference type="OrthoDB" id="9764669at2"/>
<feature type="chain" id="PRO_5020921321" evidence="12">
    <location>
        <begin position="27"/>
        <end position="857"/>
    </location>
</feature>
<dbReference type="Pfam" id="PF00593">
    <property type="entry name" value="TonB_dep_Rec_b-barrel"/>
    <property type="match status" value="1"/>
</dbReference>
<dbReference type="NCBIfam" id="TIGR01786">
    <property type="entry name" value="TonB-hemlactrns"/>
    <property type="match status" value="1"/>
</dbReference>
<dbReference type="Gene3D" id="2.170.130.10">
    <property type="entry name" value="TonB-dependent receptor, plug domain"/>
    <property type="match status" value="1"/>
</dbReference>
<feature type="domain" description="TonB-dependent receptor plug" evidence="14">
    <location>
        <begin position="65"/>
        <end position="173"/>
    </location>
</feature>
<dbReference type="GO" id="GO:0015344">
    <property type="term" value="F:siderophore uptake transmembrane transporter activity"/>
    <property type="evidence" value="ECO:0007669"/>
    <property type="project" value="TreeGrafter"/>
</dbReference>
<evidence type="ECO:0000259" key="13">
    <source>
        <dbReference type="Pfam" id="PF00593"/>
    </source>
</evidence>
<dbReference type="AlphaFoldDB" id="A0A4R1FNH0"/>
<evidence type="ECO:0000313" key="15">
    <source>
        <dbReference type="EMBL" id="TCJ96093.1"/>
    </source>
</evidence>
<sequence>MKKNNRTFKLTALSLFVIGYVGYAFAETETIMDDEVLELETIHVQEYHANPKKYDVTGLGAIKKTKESLQRDQVENIRDLTRYDPDVGVNEAGGRGTSRGFSMRGVERERVAIDVDGFGSAPILKKDSPTSGYHRVQQTSSSINEIEYENLKEVDLRKGSASAESGNGALGGAVSMTTKDTQDFFSDDERQVAGRFKIGHTTKDRRTLYSGALAGRHNGFEGFVQYTKRQGHELRAHDDLYDNGYIISHYAVDDNLTTQRTVDTYFDAEDVSGPQRRIPNPLDYHSESFLSKFGYHFSEQHYLGAVVENTIQKYDLREMFLPNYYAGSNANVQSYEPLFPSIGTISQYQFTPTRFYFDKHKNKRVGLEYKYHNEQQDFIIDQAILRLDRRDLKLQSTALTLSCSYWPNVDKNCFPSDANYIRGQLGDKHFSELKEKDIKFDVNLVKNIEIVGSQHQLQLKTGLIKSDYEVTNYWLRQKNTERTVEENRRYSENYYLDGPHSTGKMKGQNIFISLSDRIHFNDKFNTSLALRYDQQTFRAKPTEETRKHGLTFEKAKYDAFSWDIGLAYRPIEPIELTYRASTGFRTPSIIELIGPGFNNERFNPQQDTQGSLKAEKSFNQEVGIELIGSFMKVSASYFITEYRDVIGRAVKYHDDRSLPGYATSDIYFNLYNFTTHGFDIKSYVDANSLWSKLPAGLEFRANVGVTKIKKQKPISDDFGIVSSYSFDAIQPLKVVYGVEYHAPSEKWGLSLMNTYSKAKNLDELISTSRQNTLTSQGARVANIKTKSWLTTDLTGYYHFSPYITLRAGIYNLFNYRYVTWESARQTAFGSEARQTTENYSALAAPGRNFLLNLEVKF</sequence>
<protein>
    <submittedName>
        <fullName evidence="15">Hemoglobin/transferrin/lactoferrin receptor protein</fullName>
    </submittedName>
</protein>
<dbReference type="CDD" id="cd01347">
    <property type="entry name" value="ligand_gated_channel"/>
    <property type="match status" value="1"/>
</dbReference>
<dbReference type="InterPro" id="IPR010917">
    <property type="entry name" value="TonB_rcpt_CS"/>
</dbReference>
<name>A0A4R1FNH0_9PAST</name>
<dbReference type="PANTHER" id="PTHR30069">
    <property type="entry name" value="TONB-DEPENDENT OUTER MEMBRANE RECEPTOR"/>
    <property type="match status" value="1"/>
</dbReference>
<evidence type="ECO:0000256" key="4">
    <source>
        <dbReference type="ARBA" id="ARBA00022692"/>
    </source>
</evidence>
<proteinExistence type="inferred from homology"/>
<feature type="signal peptide" evidence="12">
    <location>
        <begin position="1"/>
        <end position="26"/>
    </location>
</feature>
<keyword evidence="16" id="KW-1185">Reference proteome</keyword>
<evidence type="ECO:0000256" key="10">
    <source>
        <dbReference type="PROSITE-ProRule" id="PRU10144"/>
    </source>
</evidence>
<evidence type="ECO:0000256" key="2">
    <source>
        <dbReference type="ARBA" id="ARBA00022448"/>
    </source>
</evidence>
<evidence type="ECO:0000313" key="16">
    <source>
        <dbReference type="Proteomes" id="UP000294702"/>
    </source>
</evidence>
<keyword evidence="2 9" id="KW-0813">Transport</keyword>
<dbReference type="GO" id="GO:0009279">
    <property type="term" value="C:cell outer membrane"/>
    <property type="evidence" value="ECO:0007669"/>
    <property type="project" value="UniProtKB-SubCell"/>
</dbReference>
<dbReference type="GO" id="GO:0044718">
    <property type="term" value="P:siderophore transmembrane transport"/>
    <property type="evidence" value="ECO:0007669"/>
    <property type="project" value="TreeGrafter"/>
</dbReference>
<keyword evidence="15" id="KW-0675">Receptor</keyword>
<evidence type="ECO:0000256" key="1">
    <source>
        <dbReference type="ARBA" id="ARBA00004571"/>
    </source>
</evidence>
<evidence type="ECO:0000256" key="12">
    <source>
        <dbReference type="SAM" id="SignalP"/>
    </source>
</evidence>
<dbReference type="InterPro" id="IPR039426">
    <property type="entry name" value="TonB-dep_rcpt-like"/>
</dbReference>
<comment type="similarity">
    <text evidence="9 11">Belongs to the TonB-dependent receptor family.</text>
</comment>
<evidence type="ECO:0000256" key="5">
    <source>
        <dbReference type="ARBA" id="ARBA00022729"/>
    </source>
</evidence>
<dbReference type="InterPro" id="IPR036942">
    <property type="entry name" value="Beta-barrel_TonB_sf"/>
</dbReference>
<keyword evidence="6 11" id="KW-0798">TonB box</keyword>
<reference evidence="15 16" key="1">
    <citation type="submission" date="2019-03" db="EMBL/GenBank/DDBJ databases">
        <title>Genomic Encyclopedia of Type Strains, Phase IV (KMG-IV): sequencing the most valuable type-strain genomes for metagenomic binning, comparative biology and taxonomic classification.</title>
        <authorList>
            <person name="Goeker M."/>
        </authorList>
    </citation>
    <scope>NUCLEOTIDE SEQUENCE [LARGE SCALE GENOMIC DNA]</scope>
    <source>
        <strain evidence="15 16">DSM 15534</strain>
    </source>
</reference>
<evidence type="ECO:0000256" key="11">
    <source>
        <dbReference type="RuleBase" id="RU003357"/>
    </source>
</evidence>
<comment type="caution">
    <text evidence="15">The sequence shown here is derived from an EMBL/GenBank/DDBJ whole genome shotgun (WGS) entry which is preliminary data.</text>
</comment>
<evidence type="ECO:0000256" key="9">
    <source>
        <dbReference type="PROSITE-ProRule" id="PRU01360"/>
    </source>
</evidence>
<feature type="short sequence motif" description="TonB C-terminal box" evidence="10">
    <location>
        <begin position="840"/>
        <end position="857"/>
    </location>
</feature>
<dbReference type="SUPFAM" id="SSF56935">
    <property type="entry name" value="Porins"/>
    <property type="match status" value="1"/>
</dbReference>
<dbReference type="PROSITE" id="PS01156">
    <property type="entry name" value="TONB_DEPENDENT_REC_2"/>
    <property type="match status" value="1"/>
</dbReference>
<accession>A0A4R1FNH0</accession>
<dbReference type="Gene3D" id="2.40.170.20">
    <property type="entry name" value="TonB-dependent receptor, beta-barrel domain"/>
    <property type="match status" value="1"/>
</dbReference>
<dbReference type="InterPro" id="IPR000531">
    <property type="entry name" value="Beta-barrel_TonB"/>
</dbReference>
<keyword evidence="7 9" id="KW-0472">Membrane</keyword>
<gene>
    <name evidence="15" type="ORF">EV694_1642</name>
</gene>
<feature type="domain" description="TonB-dependent receptor-like beta-barrel" evidence="13">
    <location>
        <begin position="332"/>
        <end position="812"/>
    </location>
</feature>
<keyword evidence="8 9" id="KW-0998">Cell outer membrane</keyword>
<dbReference type="InterPro" id="IPR037066">
    <property type="entry name" value="Plug_dom_sf"/>
</dbReference>
<organism evidence="15 16">
    <name type="scientific">Volucribacter psittacicida</name>
    <dbReference type="NCBI Taxonomy" id="203482"/>
    <lineage>
        <taxon>Bacteria</taxon>
        <taxon>Pseudomonadati</taxon>
        <taxon>Pseudomonadota</taxon>
        <taxon>Gammaproteobacteria</taxon>
        <taxon>Pasteurellales</taxon>
        <taxon>Pasteurellaceae</taxon>
        <taxon>Volucribacter</taxon>
    </lineage>
</organism>
<evidence type="ECO:0000256" key="7">
    <source>
        <dbReference type="ARBA" id="ARBA00023136"/>
    </source>
</evidence>
<keyword evidence="3 9" id="KW-1134">Transmembrane beta strand</keyword>
<dbReference type="EMBL" id="SMFT01000004">
    <property type="protein sequence ID" value="TCJ96093.1"/>
    <property type="molecule type" value="Genomic_DNA"/>
</dbReference>
<dbReference type="InterPro" id="IPR012910">
    <property type="entry name" value="Plug_dom"/>
</dbReference>
<dbReference type="PANTHER" id="PTHR30069:SF54">
    <property type="entry name" value="TRANSFERRIN-BINDING PROTEIN A"/>
    <property type="match status" value="1"/>
</dbReference>
<evidence type="ECO:0000259" key="14">
    <source>
        <dbReference type="Pfam" id="PF07715"/>
    </source>
</evidence>